<dbReference type="AlphaFoldDB" id="A0A3N6V252"/>
<feature type="chain" id="PRO_5018006523" description="TolC family protein" evidence="3">
    <location>
        <begin position="21"/>
        <end position="460"/>
    </location>
</feature>
<proteinExistence type="inferred from homology"/>
<dbReference type="Pfam" id="PF02321">
    <property type="entry name" value="OEP"/>
    <property type="match status" value="2"/>
</dbReference>
<dbReference type="InterPro" id="IPR003423">
    <property type="entry name" value="OMP_efflux"/>
</dbReference>
<dbReference type="GO" id="GO:0015562">
    <property type="term" value="F:efflux transmembrane transporter activity"/>
    <property type="evidence" value="ECO:0007669"/>
    <property type="project" value="InterPro"/>
</dbReference>
<comment type="similarity">
    <text evidence="2">Belongs to the outer membrane factor (OMF) (TC 1.B.17) family.</text>
</comment>
<protein>
    <recommendedName>
        <fullName evidence="6">TolC family protein</fullName>
    </recommendedName>
</protein>
<keyword evidence="5" id="KW-1185">Reference proteome</keyword>
<dbReference type="InterPro" id="IPR010131">
    <property type="entry name" value="MdtP/NodT-like"/>
</dbReference>
<dbReference type="Gene3D" id="1.20.1600.10">
    <property type="entry name" value="Outer membrane efflux proteins (OEP)"/>
    <property type="match status" value="1"/>
</dbReference>
<evidence type="ECO:0000256" key="1">
    <source>
        <dbReference type="ARBA" id="ARBA00004459"/>
    </source>
</evidence>
<dbReference type="OrthoDB" id="9770517at2"/>
<name>A0A3N6V252_9GAMM</name>
<dbReference type="Gene3D" id="2.20.200.10">
    <property type="entry name" value="Outer membrane efflux proteins (OEP)"/>
    <property type="match status" value="1"/>
</dbReference>
<evidence type="ECO:0000313" key="5">
    <source>
        <dbReference type="Proteomes" id="UP000279457"/>
    </source>
</evidence>
<keyword evidence="3" id="KW-0732">Signal</keyword>
<evidence type="ECO:0000256" key="2">
    <source>
        <dbReference type="ARBA" id="ARBA00007613"/>
    </source>
</evidence>
<sequence>MLKKTCHLIIILTLSGCSLAPDYEKPETVIDHPVELKTGSTTDRYSFHDLFAADKPLLDLLEHALNNNYDLQQAMQRVIAARASTMSSVFDLVPGVKLSSSKSTSMSSGTNLITGATIQSKTENYQSAVGVDSYEVDIWGKKINQVQALKYDGLNYESVAAALHLTLMSDLASNWYETLYMIKVWHLLNDKKNKLDQIQKKLNALEDAGQIDVVIMSKFLRGRASDDSNLRNLQREIINRIHKLEFLSGYRSPWLNTSDWQKISGNYQVPSLPQRITSEVIFNRPDVIAAEMKIKSANGSIGAARAAFLPVFNLYASAWHTSDDFGHILSNLSENWTFTPSIVLPVFNWPKNYANLNYARSQQVITVIEYRKTVAQALMDIQDATNNLAGYQHLYSAAGAEVAQHRENFVKLDARYAAGYADLYGYYEAVDLAFTAEMELESNRQQMMAYTVTLLKAIGG</sequence>
<gene>
    <name evidence="4" type="ORF">EB241_05200</name>
</gene>
<dbReference type="PANTHER" id="PTHR30203:SF32">
    <property type="entry name" value="CATION EFFLUX SYSTEM PROTEIN CUSC"/>
    <property type="match status" value="1"/>
</dbReference>
<dbReference type="RefSeq" id="WP_124232131.1">
    <property type="nucleotide sequence ID" value="NZ_RHHM01000003.1"/>
</dbReference>
<dbReference type="PROSITE" id="PS51257">
    <property type="entry name" value="PROKAR_LIPOPROTEIN"/>
    <property type="match status" value="1"/>
</dbReference>
<dbReference type="EMBL" id="RHHM01000003">
    <property type="protein sequence ID" value="RQM39155.1"/>
    <property type="molecule type" value="Genomic_DNA"/>
</dbReference>
<dbReference type="Proteomes" id="UP000279457">
    <property type="component" value="Unassembled WGS sequence"/>
</dbReference>
<comment type="subcellular location">
    <subcellularLocation>
        <location evidence="1">Cell outer membrane</location>
        <topology evidence="1">Lipid-anchor</topology>
    </subcellularLocation>
</comment>
<evidence type="ECO:0008006" key="6">
    <source>
        <dbReference type="Google" id="ProtNLM"/>
    </source>
</evidence>
<evidence type="ECO:0000256" key="3">
    <source>
        <dbReference type="SAM" id="SignalP"/>
    </source>
</evidence>
<comment type="caution">
    <text evidence="4">The sequence shown here is derived from an EMBL/GenBank/DDBJ whole genome shotgun (WGS) entry which is preliminary data.</text>
</comment>
<evidence type="ECO:0000313" key="4">
    <source>
        <dbReference type="EMBL" id="RQM39155.1"/>
    </source>
</evidence>
<dbReference type="PANTHER" id="PTHR30203">
    <property type="entry name" value="OUTER MEMBRANE CATION EFFLUX PROTEIN"/>
    <property type="match status" value="1"/>
</dbReference>
<accession>A0A3N6V252</accession>
<reference evidence="4 5" key="1">
    <citation type="submission" date="2018-10" db="EMBL/GenBank/DDBJ databases">
        <title>Draft genome sequence for the type isolate of Erwinia psidii, agent causal of bacterial blight in guava (Psidium guajava) and wilt and die-back of Eucalyptus spp.</title>
        <authorList>
            <person name="Hermenegildo P.S."/>
            <person name="Santos S.A."/>
            <person name="Guimaraes L.M.S."/>
            <person name="Vidigal P.M.P."/>
            <person name="Pereira I.C."/>
            <person name="Badel J.L."/>
            <person name="Alfenas-Zerbini P."/>
            <person name="Ferreira M.A.S.V."/>
            <person name="Alfenas A.C."/>
        </authorList>
    </citation>
    <scope>NUCLEOTIDE SEQUENCE [LARGE SCALE GENOMIC DNA]</scope>
    <source>
        <strain evidence="4 5">IBSBF 435</strain>
    </source>
</reference>
<dbReference type="SUPFAM" id="SSF56954">
    <property type="entry name" value="Outer membrane efflux proteins (OEP)"/>
    <property type="match status" value="1"/>
</dbReference>
<feature type="signal peptide" evidence="3">
    <location>
        <begin position="1"/>
        <end position="20"/>
    </location>
</feature>
<organism evidence="4 5">
    <name type="scientific">Erwinia psidii</name>
    <dbReference type="NCBI Taxonomy" id="69224"/>
    <lineage>
        <taxon>Bacteria</taxon>
        <taxon>Pseudomonadati</taxon>
        <taxon>Pseudomonadota</taxon>
        <taxon>Gammaproteobacteria</taxon>
        <taxon>Enterobacterales</taxon>
        <taxon>Erwiniaceae</taxon>
        <taxon>Erwinia</taxon>
    </lineage>
</organism>